<organism evidence="2 3">
    <name type="scientific">Bradyrhizobium huanghuaihaiense</name>
    <dbReference type="NCBI Taxonomy" id="990078"/>
    <lineage>
        <taxon>Bacteria</taxon>
        <taxon>Pseudomonadati</taxon>
        <taxon>Pseudomonadota</taxon>
        <taxon>Alphaproteobacteria</taxon>
        <taxon>Hyphomicrobiales</taxon>
        <taxon>Nitrobacteraceae</taxon>
        <taxon>Bradyrhizobium</taxon>
    </lineage>
</organism>
<evidence type="ECO:0000256" key="1">
    <source>
        <dbReference type="SAM" id="SignalP"/>
    </source>
</evidence>
<dbReference type="Proteomes" id="UP000316291">
    <property type="component" value="Unassembled WGS sequence"/>
</dbReference>
<evidence type="ECO:0000313" key="3">
    <source>
        <dbReference type="Proteomes" id="UP000316291"/>
    </source>
</evidence>
<keyword evidence="1" id="KW-0732">Signal</keyword>
<name>A0A562S1B7_9BRAD</name>
<feature type="chain" id="PRO_5022160038" evidence="1">
    <location>
        <begin position="26"/>
        <end position="92"/>
    </location>
</feature>
<dbReference type="AlphaFoldDB" id="A0A562S1B7"/>
<dbReference type="EMBL" id="VLLA01000002">
    <property type="protein sequence ID" value="TWI74968.1"/>
    <property type="molecule type" value="Genomic_DNA"/>
</dbReference>
<keyword evidence="3" id="KW-1185">Reference proteome</keyword>
<feature type="signal peptide" evidence="1">
    <location>
        <begin position="1"/>
        <end position="25"/>
    </location>
</feature>
<protein>
    <submittedName>
        <fullName evidence="2">Uncharacterized protein</fullName>
    </submittedName>
</protein>
<evidence type="ECO:0000313" key="2">
    <source>
        <dbReference type="EMBL" id="TWI74968.1"/>
    </source>
</evidence>
<dbReference type="RefSeq" id="WP_018647749.1">
    <property type="nucleotide sequence ID" value="NZ_VLLA01000002.1"/>
</dbReference>
<gene>
    <name evidence="2" type="ORF">IQ16_01260</name>
</gene>
<sequence>MKNGRWIFIATLALIDVLSVGRAAAQGAAETLQGLLAAQIRSQGFTCDKPLGATKDAARSRADYGVWVLRCSNASYRVSRAPDMAAKVEPLR</sequence>
<comment type="caution">
    <text evidence="2">The sequence shown here is derived from an EMBL/GenBank/DDBJ whole genome shotgun (WGS) entry which is preliminary data.</text>
</comment>
<accession>A0A562S1B7</accession>
<reference evidence="2 3" key="1">
    <citation type="journal article" date="2015" name="Stand. Genomic Sci.">
        <title>Genomic Encyclopedia of Bacterial and Archaeal Type Strains, Phase III: the genomes of soil and plant-associated and newly described type strains.</title>
        <authorList>
            <person name="Whitman W.B."/>
            <person name="Woyke T."/>
            <person name="Klenk H.P."/>
            <person name="Zhou Y."/>
            <person name="Lilburn T.G."/>
            <person name="Beck B.J."/>
            <person name="De Vos P."/>
            <person name="Vandamme P."/>
            <person name="Eisen J.A."/>
            <person name="Garrity G."/>
            <person name="Hugenholtz P."/>
            <person name="Kyrpides N.C."/>
        </authorList>
    </citation>
    <scope>NUCLEOTIDE SEQUENCE [LARGE SCALE GENOMIC DNA]</scope>
    <source>
        <strain evidence="2 3">CGMCC 1.10948</strain>
    </source>
</reference>
<proteinExistence type="predicted"/>